<dbReference type="KEGG" id="aaz:ADJ80_10070"/>
<dbReference type="RefSeq" id="WP_032995178.1">
    <property type="nucleotide sequence ID" value="NZ_CP012067.1"/>
</dbReference>
<comment type="function">
    <text evidence="6">May nick specific sequences that contain T:G mispairs resulting from m5C-deamination.</text>
</comment>
<gene>
    <name evidence="9" type="primary">vsr</name>
    <name evidence="8" type="ORF">DOL88_09020</name>
    <name evidence="9" type="ORF">NCTC5908_00282</name>
</gene>
<dbReference type="SUPFAM" id="SSF52980">
    <property type="entry name" value="Restriction endonuclease-like"/>
    <property type="match status" value="1"/>
</dbReference>
<evidence type="ECO:0000256" key="2">
    <source>
        <dbReference type="ARBA" id="ARBA00022759"/>
    </source>
</evidence>
<dbReference type="REBASE" id="378047">
    <property type="entry name" value="V.Aap5908ORF280P"/>
</dbReference>
<evidence type="ECO:0000259" key="7">
    <source>
        <dbReference type="Pfam" id="PF04480"/>
    </source>
</evidence>
<dbReference type="CDD" id="cd00221">
    <property type="entry name" value="Vsr"/>
    <property type="match status" value="1"/>
</dbReference>
<dbReference type="EMBL" id="QMGS01000085">
    <property type="protein sequence ID" value="RMW80916.1"/>
    <property type="molecule type" value="Genomic_DNA"/>
</dbReference>
<keyword evidence="11" id="KW-1185">Reference proteome</keyword>
<evidence type="ECO:0000256" key="3">
    <source>
        <dbReference type="ARBA" id="ARBA00022763"/>
    </source>
</evidence>
<dbReference type="STRING" id="732.ADJ80_10070"/>
<evidence type="ECO:0000313" key="10">
    <source>
        <dbReference type="Proteomes" id="UP000253728"/>
    </source>
</evidence>
<dbReference type="PIRSF" id="PIRSF018267">
    <property type="entry name" value="VSR_endonuc"/>
    <property type="match status" value="1"/>
</dbReference>
<reference evidence="9 10" key="1">
    <citation type="submission" date="2018-06" db="EMBL/GenBank/DDBJ databases">
        <authorList>
            <consortium name="Pathogen Informatics"/>
            <person name="Doyle S."/>
        </authorList>
    </citation>
    <scope>NUCLEOTIDE SEQUENCE [LARGE SCALE GENOMIC DNA]</scope>
    <source>
        <strain evidence="9 10">NCTC5908</strain>
    </source>
</reference>
<evidence type="ECO:0000313" key="8">
    <source>
        <dbReference type="EMBL" id="RMW80916.1"/>
    </source>
</evidence>
<dbReference type="InterPro" id="IPR007569">
    <property type="entry name" value="DUF559"/>
</dbReference>
<proteinExistence type="inferred from homology"/>
<dbReference type="AlphaFoldDB" id="A0A0K1N4N5"/>
<name>A0A0K1N4N5_AGGAP</name>
<evidence type="ECO:0000256" key="6">
    <source>
        <dbReference type="PIRNR" id="PIRNR018267"/>
    </source>
</evidence>
<keyword evidence="3 6" id="KW-0227">DNA damage</keyword>
<dbReference type="InterPro" id="IPR004603">
    <property type="entry name" value="DNA_mismatch_endonuc_vsr"/>
</dbReference>
<dbReference type="GO" id="GO:0004519">
    <property type="term" value="F:endonuclease activity"/>
    <property type="evidence" value="ECO:0007669"/>
    <property type="project" value="UniProtKB-KW"/>
</dbReference>
<evidence type="ECO:0000313" key="9">
    <source>
        <dbReference type="EMBL" id="SSY93285.1"/>
    </source>
</evidence>
<feature type="domain" description="DUF559" evidence="7">
    <location>
        <begin position="93"/>
        <end position="135"/>
    </location>
</feature>
<dbReference type="GO" id="GO:0006298">
    <property type="term" value="P:mismatch repair"/>
    <property type="evidence" value="ECO:0007669"/>
    <property type="project" value="UniProtKB-UniRule"/>
</dbReference>
<dbReference type="EMBL" id="UFSP01000001">
    <property type="protein sequence ID" value="SSY93285.1"/>
    <property type="molecule type" value="Genomic_DNA"/>
</dbReference>
<reference evidence="8 11" key="2">
    <citation type="journal article" date="2019" name="J. Oral Microbiol.">
        <title>Role of OmpA1 and OmpA2 in Aggregatibacter actinomycetemcomitans and Aggregatibacter aphrophilus serum resistance.</title>
        <authorList>
            <person name="Lindholm M."/>
            <person name="Min Aung K."/>
            <person name="Nyunt Wai S."/>
            <person name="Oscarsson J."/>
        </authorList>
    </citation>
    <scope>NUCLEOTIDE SEQUENCE [LARGE SCALE GENOMIC DNA]</scope>
    <source>
        <strain evidence="8 11">HK83</strain>
    </source>
</reference>
<keyword evidence="1 6" id="KW-0540">Nuclease</keyword>
<sequence length="141" mass="16936">MDKLTPEQRKKCMKASSKSKGTKPELLLAKHLWGLGLRYRKNDKSIFGTPDLSFKKYKIAIFIDGEFWHGKDWDIRKYDIKSNKDFWISKIEHNMQRDKTVNEYLISEGWIIFRFWGKDVLKNPEKFSLEIQKAIYERCVR</sequence>
<dbReference type="Proteomes" id="UP000274211">
    <property type="component" value="Unassembled WGS sequence"/>
</dbReference>
<dbReference type="InterPro" id="IPR011335">
    <property type="entry name" value="Restrct_endonuc-II-like"/>
</dbReference>
<organism evidence="9 10">
    <name type="scientific">Aggregatibacter aphrophilus</name>
    <name type="common">Haemophilus aphrophilus</name>
    <dbReference type="NCBI Taxonomy" id="732"/>
    <lineage>
        <taxon>Bacteria</taxon>
        <taxon>Pseudomonadati</taxon>
        <taxon>Pseudomonadota</taxon>
        <taxon>Gammaproteobacteria</taxon>
        <taxon>Pasteurellales</taxon>
        <taxon>Pasteurellaceae</taxon>
        <taxon>Aggregatibacter</taxon>
    </lineage>
</organism>
<dbReference type="Proteomes" id="UP000253728">
    <property type="component" value="Unassembled WGS sequence"/>
</dbReference>
<dbReference type="GO" id="GO:0016787">
    <property type="term" value="F:hydrolase activity"/>
    <property type="evidence" value="ECO:0007669"/>
    <property type="project" value="UniProtKB-KW"/>
</dbReference>
<evidence type="ECO:0000313" key="11">
    <source>
        <dbReference type="Proteomes" id="UP000274211"/>
    </source>
</evidence>
<protein>
    <recommendedName>
        <fullName evidence="6">Very short patch repair endonuclease</fullName>
        <ecNumber evidence="6">3.1.-.-</ecNumber>
    </recommendedName>
</protein>
<keyword evidence="4 6" id="KW-0378">Hydrolase</keyword>
<dbReference type="GeneID" id="49636373"/>
<accession>A0A0K1N4N5</accession>
<dbReference type="Pfam" id="PF04480">
    <property type="entry name" value="DUF559"/>
    <property type="match status" value="1"/>
</dbReference>
<evidence type="ECO:0000256" key="5">
    <source>
        <dbReference type="ARBA" id="ARBA00023204"/>
    </source>
</evidence>
<dbReference type="REBASE" id="120764">
    <property type="entry name" value="V.Aap10433IIIP"/>
</dbReference>
<keyword evidence="5 6" id="KW-0234">DNA repair</keyword>
<comment type="similarity">
    <text evidence="6">Belongs to the vsr family.</text>
</comment>
<evidence type="ECO:0000256" key="1">
    <source>
        <dbReference type="ARBA" id="ARBA00022722"/>
    </source>
</evidence>
<dbReference type="Pfam" id="PF03852">
    <property type="entry name" value="Vsr"/>
    <property type="match status" value="1"/>
</dbReference>
<dbReference type="NCBIfam" id="TIGR00632">
    <property type="entry name" value="vsr"/>
    <property type="match status" value="1"/>
</dbReference>
<evidence type="ECO:0000256" key="4">
    <source>
        <dbReference type="ARBA" id="ARBA00022801"/>
    </source>
</evidence>
<dbReference type="EC" id="3.1.-.-" evidence="6"/>
<keyword evidence="2 6" id="KW-0255">Endonuclease</keyword>
<dbReference type="Gene3D" id="3.40.960.10">
    <property type="entry name" value="VSR Endonuclease"/>
    <property type="match status" value="1"/>
</dbReference>